<protein>
    <submittedName>
        <fullName evidence="1">Uncharacterized protein</fullName>
    </submittedName>
</protein>
<dbReference type="Proteomes" id="UP001152803">
    <property type="component" value="Unassembled WGS sequence"/>
</dbReference>
<reference evidence="1" key="1">
    <citation type="journal article" date="2023" name="Science">
        <title>Genome structures resolve the early diversification of teleost fishes.</title>
        <authorList>
            <person name="Parey E."/>
            <person name="Louis A."/>
            <person name="Montfort J."/>
            <person name="Bouchez O."/>
            <person name="Roques C."/>
            <person name="Iampietro C."/>
            <person name="Lluch J."/>
            <person name="Castinel A."/>
            <person name="Donnadieu C."/>
            <person name="Desvignes T."/>
            <person name="Floi Bucao C."/>
            <person name="Jouanno E."/>
            <person name="Wen M."/>
            <person name="Mejri S."/>
            <person name="Dirks R."/>
            <person name="Jansen H."/>
            <person name="Henkel C."/>
            <person name="Chen W.J."/>
            <person name="Zahm M."/>
            <person name="Cabau C."/>
            <person name="Klopp C."/>
            <person name="Thompson A.W."/>
            <person name="Robinson-Rechavi M."/>
            <person name="Braasch I."/>
            <person name="Lecointre G."/>
            <person name="Bobe J."/>
            <person name="Postlethwait J.H."/>
            <person name="Berthelot C."/>
            <person name="Roest Crollius H."/>
            <person name="Guiguen Y."/>
        </authorList>
    </citation>
    <scope>NUCLEOTIDE SEQUENCE</scope>
    <source>
        <strain evidence="1">Concon-B</strain>
    </source>
</reference>
<comment type="caution">
    <text evidence="1">The sequence shown here is derived from an EMBL/GenBank/DDBJ whole genome shotgun (WGS) entry which is preliminary data.</text>
</comment>
<gene>
    <name evidence="1" type="ORF">COCON_G00078960</name>
</gene>
<name>A0A9Q1DPA6_CONCO</name>
<organism evidence="1 2">
    <name type="scientific">Conger conger</name>
    <name type="common">Conger eel</name>
    <name type="synonym">Muraena conger</name>
    <dbReference type="NCBI Taxonomy" id="82655"/>
    <lineage>
        <taxon>Eukaryota</taxon>
        <taxon>Metazoa</taxon>
        <taxon>Chordata</taxon>
        <taxon>Craniata</taxon>
        <taxon>Vertebrata</taxon>
        <taxon>Euteleostomi</taxon>
        <taxon>Actinopterygii</taxon>
        <taxon>Neopterygii</taxon>
        <taxon>Teleostei</taxon>
        <taxon>Anguilliformes</taxon>
        <taxon>Congridae</taxon>
        <taxon>Conger</taxon>
    </lineage>
</organism>
<keyword evidence="2" id="KW-1185">Reference proteome</keyword>
<evidence type="ECO:0000313" key="1">
    <source>
        <dbReference type="EMBL" id="KAJ8276144.1"/>
    </source>
</evidence>
<sequence length="99" mass="10917">MGRREYEKPWGPALLWMPGSTGLAGKAYDGNAFCPSFTSPSEEEQPWISRSFTVAGMTSAGPGAWISLHFPETTIILSGTTHRCQSRENRQDQEVGEHC</sequence>
<dbReference type="EMBL" id="JAFJMO010000005">
    <property type="protein sequence ID" value="KAJ8276144.1"/>
    <property type="molecule type" value="Genomic_DNA"/>
</dbReference>
<proteinExistence type="predicted"/>
<dbReference type="AlphaFoldDB" id="A0A9Q1DPA6"/>
<evidence type="ECO:0000313" key="2">
    <source>
        <dbReference type="Proteomes" id="UP001152803"/>
    </source>
</evidence>
<accession>A0A9Q1DPA6</accession>